<keyword evidence="2 5" id="KW-0812">Transmembrane</keyword>
<feature type="transmembrane region" description="Helical" evidence="5">
    <location>
        <begin position="72"/>
        <end position="88"/>
    </location>
</feature>
<feature type="domain" description="Major facilitator superfamily (MFS) profile" evidence="6">
    <location>
        <begin position="29"/>
        <end position="421"/>
    </location>
</feature>
<dbReference type="InterPro" id="IPR005829">
    <property type="entry name" value="Sugar_transporter_CS"/>
</dbReference>
<feature type="transmembrane region" description="Helical" evidence="5">
    <location>
        <begin position="376"/>
        <end position="393"/>
    </location>
</feature>
<dbReference type="InterPro" id="IPR036259">
    <property type="entry name" value="MFS_trans_sf"/>
</dbReference>
<proteinExistence type="predicted"/>
<dbReference type="CDD" id="cd17370">
    <property type="entry name" value="MFS_MJ1317_like"/>
    <property type="match status" value="1"/>
</dbReference>
<dbReference type="InterPro" id="IPR020846">
    <property type="entry name" value="MFS_dom"/>
</dbReference>
<evidence type="ECO:0000313" key="8">
    <source>
        <dbReference type="Proteomes" id="UP000669179"/>
    </source>
</evidence>
<dbReference type="PANTHER" id="PTHR23518">
    <property type="entry name" value="C-METHYLTRANSFERASE"/>
    <property type="match status" value="1"/>
</dbReference>
<dbReference type="AlphaFoldDB" id="A0A939PLI2"/>
<evidence type="ECO:0000256" key="5">
    <source>
        <dbReference type="SAM" id="Phobius"/>
    </source>
</evidence>
<dbReference type="GO" id="GO:0005886">
    <property type="term" value="C:plasma membrane"/>
    <property type="evidence" value="ECO:0007669"/>
    <property type="project" value="UniProtKB-SubCell"/>
</dbReference>
<dbReference type="RefSeq" id="WP_208262730.1">
    <property type="nucleotide sequence ID" value="NZ_JAGEOJ010000027.1"/>
</dbReference>
<sequence>MGPAVYLSTIDRKPERGPLRIGFTRVGGTVVALGSVSLLTDVSAEMVTAVLPLYFVLVLHLSPAAYGVVDGLYSGATVPLRLVGGFLADRLRRRKAVAATGYGLSAVAKLGLIGAGTSVTGLGAVIVADRAGKGLRTAPRDALITESTPEPLLGRAFGIHRAMDSAGAFAGPLVALGILTLVGTTSQAAFHSLFLTSFWIAVAGVLALVVFTRESVRPRDVKPGRALEVTPRAAAGLLRDRSLRRLLYAAGLLGLSTVGDGFVYLILMRRQDFAAGWFPLFAVGTNLAYLLLAGPLGALADRVGRKAMLLTGYGLLAAVYLLLITPFRGLPAACVILGLYGTFYAATDGVLMALAGPVLPRHLRTTGLACVQTVQAVAYLASSIAFGLAWANWGVSRAGAAAAVAVAVTIIVTVVVLPGRAQQPGDAR</sequence>
<feature type="transmembrane region" description="Helical" evidence="5">
    <location>
        <begin position="330"/>
        <end position="355"/>
    </location>
</feature>
<protein>
    <submittedName>
        <fullName evidence="7">MFS transporter</fullName>
    </submittedName>
</protein>
<gene>
    <name evidence="7" type="ORF">J4573_46055</name>
</gene>
<evidence type="ECO:0000256" key="1">
    <source>
        <dbReference type="ARBA" id="ARBA00004651"/>
    </source>
</evidence>
<comment type="caution">
    <text evidence="7">The sequence shown here is derived from an EMBL/GenBank/DDBJ whole genome shotgun (WGS) entry which is preliminary data.</text>
</comment>
<keyword evidence="3 5" id="KW-1133">Transmembrane helix</keyword>
<evidence type="ECO:0000256" key="4">
    <source>
        <dbReference type="ARBA" id="ARBA00023136"/>
    </source>
</evidence>
<feature type="transmembrane region" description="Helical" evidence="5">
    <location>
        <begin position="165"/>
        <end position="183"/>
    </location>
</feature>
<evidence type="ECO:0000313" key="7">
    <source>
        <dbReference type="EMBL" id="MBO2454520.1"/>
    </source>
</evidence>
<reference evidence="7" key="1">
    <citation type="submission" date="2021-03" db="EMBL/GenBank/DDBJ databases">
        <authorList>
            <person name="Kanchanasin P."/>
            <person name="Saeng-In P."/>
            <person name="Phongsopitanun W."/>
            <person name="Yuki M."/>
            <person name="Kudo T."/>
            <person name="Ohkuma M."/>
            <person name="Tanasupawat S."/>
        </authorList>
    </citation>
    <scope>NUCLEOTIDE SEQUENCE</scope>
    <source>
        <strain evidence="7">GKU 128</strain>
    </source>
</reference>
<keyword evidence="4 5" id="KW-0472">Membrane</keyword>
<dbReference type="GO" id="GO:0022857">
    <property type="term" value="F:transmembrane transporter activity"/>
    <property type="evidence" value="ECO:0007669"/>
    <property type="project" value="InterPro"/>
</dbReference>
<feature type="transmembrane region" description="Helical" evidence="5">
    <location>
        <begin position="399"/>
        <end position="419"/>
    </location>
</feature>
<dbReference type="SUPFAM" id="SSF103473">
    <property type="entry name" value="MFS general substrate transporter"/>
    <property type="match status" value="1"/>
</dbReference>
<dbReference type="Gene3D" id="1.20.1250.20">
    <property type="entry name" value="MFS general substrate transporter like domains"/>
    <property type="match status" value="1"/>
</dbReference>
<dbReference type="EMBL" id="JAGEOJ010000027">
    <property type="protein sequence ID" value="MBO2454520.1"/>
    <property type="molecule type" value="Genomic_DNA"/>
</dbReference>
<dbReference type="PROSITE" id="PS50850">
    <property type="entry name" value="MFS"/>
    <property type="match status" value="1"/>
</dbReference>
<accession>A0A939PLI2</accession>
<comment type="subcellular location">
    <subcellularLocation>
        <location evidence="1">Cell membrane</location>
        <topology evidence="1">Multi-pass membrane protein</topology>
    </subcellularLocation>
</comment>
<dbReference type="PROSITE" id="PS00216">
    <property type="entry name" value="SUGAR_TRANSPORT_1"/>
    <property type="match status" value="1"/>
</dbReference>
<organism evidence="7 8">
    <name type="scientific">Actinomadura barringtoniae</name>
    <dbReference type="NCBI Taxonomy" id="1427535"/>
    <lineage>
        <taxon>Bacteria</taxon>
        <taxon>Bacillati</taxon>
        <taxon>Actinomycetota</taxon>
        <taxon>Actinomycetes</taxon>
        <taxon>Streptosporangiales</taxon>
        <taxon>Thermomonosporaceae</taxon>
        <taxon>Actinomadura</taxon>
    </lineage>
</organism>
<evidence type="ECO:0000259" key="6">
    <source>
        <dbReference type="PROSITE" id="PS50850"/>
    </source>
</evidence>
<feature type="transmembrane region" description="Helical" evidence="5">
    <location>
        <begin position="273"/>
        <end position="300"/>
    </location>
</feature>
<feature type="transmembrane region" description="Helical" evidence="5">
    <location>
        <begin position="189"/>
        <end position="212"/>
    </location>
</feature>
<evidence type="ECO:0000256" key="3">
    <source>
        <dbReference type="ARBA" id="ARBA00022989"/>
    </source>
</evidence>
<feature type="transmembrane region" description="Helical" evidence="5">
    <location>
        <begin position="20"/>
        <end position="39"/>
    </location>
</feature>
<name>A0A939PLI2_9ACTN</name>
<dbReference type="Pfam" id="PF07690">
    <property type="entry name" value="MFS_1"/>
    <property type="match status" value="1"/>
</dbReference>
<dbReference type="InterPro" id="IPR011701">
    <property type="entry name" value="MFS"/>
</dbReference>
<feature type="transmembrane region" description="Helical" evidence="5">
    <location>
        <begin position="307"/>
        <end position="324"/>
    </location>
</feature>
<dbReference type="PANTHER" id="PTHR23518:SF2">
    <property type="entry name" value="MAJOR FACILITATOR SUPERFAMILY TRANSPORTER"/>
    <property type="match status" value="1"/>
</dbReference>
<evidence type="ECO:0000256" key="2">
    <source>
        <dbReference type="ARBA" id="ARBA00022692"/>
    </source>
</evidence>
<keyword evidence="8" id="KW-1185">Reference proteome</keyword>
<dbReference type="Proteomes" id="UP000669179">
    <property type="component" value="Unassembled WGS sequence"/>
</dbReference>
<feature type="transmembrane region" description="Helical" evidence="5">
    <location>
        <begin position="246"/>
        <end position="267"/>
    </location>
</feature>